<protein>
    <recommendedName>
        <fullName evidence="3">VOC family protein</fullName>
    </recommendedName>
</protein>
<evidence type="ECO:0000313" key="2">
    <source>
        <dbReference type="Proteomes" id="UP000605897"/>
    </source>
</evidence>
<dbReference type="EMBL" id="BNAU01000010">
    <property type="protein sequence ID" value="GHF22805.1"/>
    <property type="molecule type" value="Genomic_DNA"/>
</dbReference>
<comment type="caution">
    <text evidence="1">The sequence shown here is derived from an EMBL/GenBank/DDBJ whole genome shotgun (WGS) entry which is preliminary data.</text>
</comment>
<proteinExistence type="predicted"/>
<gene>
    <name evidence="1" type="ORF">GCM10017786_66080</name>
</gene>
<sequence length="44" mass="4942">MTETTPHRHHSLDHVDLTVTDAGEAKRFYGETFGRTFNDYGSSG</sequence>
<keyword evidence="2" id="KW-1185">Reference proteome</keyword>
<dbReference type="SUPFAM" id="SSF54593">
    <property type="entry name" value="Glyoxalase/Bleomycin resistance protein/Dihydroxybiphenyl dioxygenase"/>
    <property type="match status" value="1"/>
</dbReference>
<dbReference type="InterPro" id="IPR029068">
    <property type="entry name" value="Glyas_Bleomycin-R_OHBP_Dase"/>
</dbReference>
<dbReference type="Proteomes" id="UP000605897">
    <property type="component" value="Unassembled WGS sequence"/>
</dbReference>
<evidence type="ECO:0000313" key="1">
    <source>
        <dbReference type="EMBL" id="GHF22805.1"/>
    </source>
</evidence>
<reference evidence="2" key="1">
    <citation type="journal article" date="2019" name="Int. J. Syst. Evol. Microbiol.">
        <title>The Global Catalogue of Microorganisms (GCM) 10K type strain sequencing project: providing services to taxonomists for standard genome sequencing and annotation.</title>
        <authorList>
            <consortium name="The Broad Institute Genomics Platform"/>
            <consortium name="The Broad Institute Genome Sequencing Center for Infectious Disease"/>
            <person name="Wu L."/>
            <person name="Ma J."/>
        </authorList>
    </citation>
    <scope>NUCLEOTIDE SEQUENCE [LARGE SCALE GENOMIC DNA]</scope>
    <source>
        <strain evidence="2">CGMCC 4.7677</strain>
    </source>
</reference>
<organism evidence="1 2">
    <name type="scientific">Amycolatopsis deserti</name>
    <dbReference type="NCBI Taxonomy" id="185696"/>
    <lineage>
        <taxon>Bacteria</taxon>
        <taxon>Bacillati</taxon>
        <taxon>Actinomycetota</taxon>
        <taxon>Actinomycetes</taxon>
        <taxon>Pseudonocardiales</taxon>
        <taxon>Pseudonocardiaceae</taxon>
        <taxon>Amycolatopsis</taxon>
    </lineage>
</organism>
<dbReference type="RefSeq" id="WP_268246439.1">
    <property type="nucleotide sequence ID" value="NZ_BNAU01000010.1"/>
</dbReference>
<evidence type="ECO:0008006" key="3">
    <source>
        <dbReference type="Google" id="ProtNLM"/>
    </source>
</evidence>
<name>A0ABQ3JEM0_9PSEU</name>
<dbReference type="Gene3D" id="3.10.180.10">
    <property type="entry name" value="2,3-Dihydroxybiphenyl 1,2-Dioxygenase, domain 1"/>
    <property type="match status" value="1"/>
</dbReference>
<accession>A0ABQ3JEM0</accession>